<accession>A0A180GFT9</accession>
<keyword evidence="4" id="KW-1185">Reference proteome</keyword>
<name>A0A180GFT9_PUCT1</name>
<evidence type="ECO:0000313" key="2">
    <source>
        <dbReference type="EMBL" id="OAV91550.1"/>
    </source>
</evidence>
<proteinExistence type="predicted"/>
<sequence>MTRRRRRKTKKEERQQREGRTGTPEENTPCQKGYCGSKENRSQRRSFVLSEPPMFQENCHHLLCHQPHVHRLSAAKERTPQEDPACQNRHSI</sequence>
<dbReference type="EMBL" id="ADAS02000079">
    <property type="protein sequence ID" value="OAV91550.1"/>
    <property type="molecule type" value="Genomic_DNA"/>
</dbReference>
<evidence type="ECO:0000313" key="3">
    <source>
        <dbReference type="EnsemblFungi" id="PTTG_01028-t43_1-p1"/>
    </source>
</evidence>
<feature type="region of interest" description="Disordered" evidence="1">
    <location>
        <begin position="1"/>
        <end position="45"/>
    </location>
</feature>
<evidence type="ECO:0000313" key="4">
    <source>
        <dbReference type="Proteomes" id="UP000005240"/>
    </source>
</evidence>
<organism evidence="2">
    <name type="scientific">Puccinia triticina (isolate 1-1 / race 1 (BBBD))</name>
    <name type="common">Brown leaf rust fungus</name>
    <dbReference type="NCBI Taxonomy" id="630390"/>
    <lineage>
        <taxon>Eukaryota</taxon>
        <taxon>Fungi</taxon>
        <taxon>Dikarya</taxon>
        <taxon>Basidiomycota</taxon>
        <taxon>Pucciniomycotina</taxon>
        <taxon>Pucciniomycetes</taxon>
        <taxon>Pucciniales</taxon>
        <taxon>Pucciniaceae</taxon>
        <taxon>Puccinia</taxon>
    </lineage>
</organism>
<feature type="compositionally biased region" description="Basic and acidic residues" evidence="1">
    <location>
        <begin position="10"/>
        <end position="20"/>
    </location>
</feature>
<dbReference type="Proteomes" id="UP000005240">
    <property type="component" value="Unassembled WGS sequence"/>
</dbReference>
<gene>
    <name evidence="2" type="ORF">PTTG_01028</name>
</gene>
<feature type="non-terminal residue" evidence="2">
    <location>
        <position position="92"/>
    </location>
</feature>
<dbReference type="EnsemblFungi" id="PTTG_01028-t43_1">
    <property type="protein sequence ID" value="PTTG_01028-t43_1-p1"/>
    <property type="gene ID" value="PTTG_01028"/>
</dbReference>
<reference evidence="2" key="2">
    <citation type="submission" date="2016-05" db="EMBL/GenBank/DDBJ databases">
        <title>Comparative analysis highlights variable genome content of wheat rusts and divergence of the mating loci.</title>
        <authorList>
            <person name="Cuomo C.A."/>
            <person name="Bakkeren G."/>
            <person name="Szabo L."/>
            <person name="Khalil H."/>
            <person name="Joly D."/>
            <person name="Goldberg J."/>
            <person name="Young S."/>
            <person name="Zeng Q."/>
            <person name="Fellers J."/>
        </authorList>
    </citation>
    <scope>NUCLEOTIDE SEQUENCE [LARGE SCALE GENOMIC DNA]</scope>
    <source>
        <strain evidence="2">1-1 BBBD Race 1</strain>
    </source>
</reference>
<reference evidence="3 4" key="3">
    <citation type="journal article" date="2017" name="G3 (Bethesda)">
        <title>Comparative analysis highlights variable genome content of wheat rusts and divergence of the mating loci.</title>
        <authorList>
            <person name="Cuomo C.A."/>
            <person name="Bakkeren G."/>
            <person name="Khalil H.B."/>
            <person name="Panwar V."/>
            <person name="Joly D."/>
            <person name="Linning R."/>
            <person name="Sakthikumar S."/>
            <person name="Song X."/>
            <person name="Adiconis X."/>
            <person name="Fan L."/>
            <person name="Goldberg J.M."/>
            <person name="Levin J.Z."/>
            <person name="Young S."/>
            <person name="Zeng Q."/>
            <person name="Anikster Y."/>
            <person name="Bruce M."/>
            <person name="Wang M."/>
            <person name="Yin C."/>
            <person name="McCallum B."/>
            <person name="Szabo L.J."/>
            <person name="Hulbert S."/>
            <person name="Chen X."/>
            <person name="Fellers J.P."/>
        </authorList>
    </citation>
    <scope>NUCLEOTIDE SEQUENCE</scope>
    <source>
        <strain evidence="4">Isolate 1-1 / race 1 (BBBD)</strain>
        <strain evidence="3">isolate 1-1 / race 1 (BBBD)</strain>
    </source>
</reference>
<reference evidence="3" key="4">
    <citation type="submission" date="2025-05" db="UniProtKB">
        <authorList>
            <consortium name="EnsemblFungi"/>
        </authorList>
    </citation>
    <scope>IDENTIFICATION</scope>
    <source>
        <strain evidence="3">isolate 1-1 / race 1 (BBBD)</strain>
    </source>
</reference>
<reference evidence="2" key="1">
    <citation type="submission" date="2009-11" db="EMBL/GenBank/DDBJ databases">
        <authorList>
            <consortium name="The Broad Institute Genome Sequencing Platform"/>
            <person name="Ward D."/>
            <person name="Feldgarden M."/>
            <person name="Earl A."/>
            <person name="Young S.K."/>
            <person name="Zeng Q."/>
            <person name="Koehrsen M."/>
            <person name="Alvarado L."/>
            <person name="Berlin A."/>
            <person name="Bochicchio J."/>
            <person name="Borenstein D."/>
            <person name="Chapman S.B."/>
            <person name="Chen Z."/>
            <person name="Engels R."/>
            <person name="Freedman E."/>
            <person name="Gellesch M."/>
            <person name="Goldberg J."/>
            <person name="Griggs A."/>
            <person name="Gujja S."/>
            <person name="Heilman E."/>
            <person name="Heiman D."/>
            <person name="Hepburn T."/>
            <person name="Howarth C."/>
            <person name="Jen D."/>
            <person name="Larson L."/>
            <person name="Lewis B."/>
            <person name="Mehta T."/>
            <person name="Park D."/>
            <person name="Pearson M."/>
            <person name="Roberts A."/>
            <person name="Saif S."/>
            <person name="Shea T."/>
            <person name="Shenoy N."/>
            <person name="Sisk P."/>
            <person name="Stolte C."/>
            <person name="Sykes S."/>
            <person name="Thomson T."/>
            <person name="Walk T."/>
            <person name="White J."/>
            <person name="Yandava C."/>
            <person name="Izard J."/>
            <person name="Baranova O.V."/>
            <person name="Blanton J.M."/>
            <person name="Tanner A.C."/>
            <person name="Dewhirst F.E."/>
            <person name="Haas B."/>
            <person name="Nusbaum C."/>
            <person name="Birren B."/>
        </authorList>
    </citation>
    <scope>NUCLEOTIDE SEQUENCE [LARGE SCALE GENOMIC DNA]</scope>
    <source>
        <strain evidence="2">1-1 BBBD Race 1</strain>
    </source>
</reference>
<dbReference type="AlphaFoldDB" id="A0A180GFT9"/>
<protein>
    <submittedName>
        <fullName evidence="2 3">Uncharacterized protein</fullName>
    </submittedName>
</protein>
<dbReference type="VEuPathDB" id="FungiDB:PTTG_01028"/>
<evidence type="ECO:0000256" key="1">
    <source>
        <dbReference type="SAM" id="MobiDB-lite"/>
    </source>
</evidence>